<reference evidence="3" key="1">
    <citation type="submission" date="2015-11" db="EMBL/GenBank/DDBJ databases">
        <authorList>
            <person name="Wang J."/>
            <person name="Wang L."/>
            <person name="Wang F."/>
            <person name="Cao G."/>
        </authorList>
    </citation>
    <scope>NUCLEOTIDE SEQUENCE [LARGE SCALE GENOMIC DNA]</scope>
    <source>
        <strain evidence="3">gdw1</strain>
    </source>
</reference>
<keyword evidence="1" id="KW-0812">Transmembrane</keyword>
<evidence type="ECO:0000313" key="2">
    <source>
        <dbReference type="EMBL" id="ODA90982.1"/>
    </source>
</evidence>
<evidence type="ECO:0000313" key="3">
    <source>
        <dbReference type="Proteomes" id="UP000094426"/>
    </source>
</evidence>
<protein>
    <recommendedName>
        <fullName evidence="4">Gram-positive cocci surface proteins LPxTG domain-containing protein</fullName>
    </recommendedName>
</protein>
<organism evidence="2 3">
    <name type="scientific">Leifsonia xyli subsp. xyli</name>
    <dbReference type="NCBI Taxonomy" id="59736"/>
    <lineage>
        <taxon>Bacteria</taxon>
        <taxon>Bacillati</taxon>
        <taxon>Actinomycetota</taxon>
        <taxon>Actinomycetes</taxon>
        <taxon>Micrococcales</taxon>
        <taxon>Microbacteriaceae</taxon>
        <taxon>Leifsonia</taxon>
    </lineage>
</organism>
<keyword evidence="1" id="KW-1133">Transmembrane helix</keyword>
<dbReference type="Proteomes" id="UP000094426">
    <property type="component" value="Unassembled WGS sequence"/>
</dbReference>
<dbReference type="EMBL" id="LNZG01000003">
    <property type="protein sequence ID" value="ODA90982.1"/>
    <property type="molecule type" value="Genomic_DNA"/>
</dbReference>
<evidence type="ECO:0000256" key="1">
    <source>
        <dbReference type="SAM" id="Phobius"/>
    </source>
</evidence>
<name>A0A1E2SMA5_LEIXY</name>
<accession>A0A1E2SMA5</accession>
<sequence length="98" mass="9654">MTTASRSGARSTPSERASASVAISAFIQAPIVTPNSPDAAGAPGSADGPAASLAANARGARDLAQKGLDIGLLSAATLAILAVGGSLLALFRKRRVRV</sequence>
<dbReference type="RefSeq" id="WP_011185434.1">
    <property type="nucleotide sequence ID" value="NZ_LNZG01000003.1"/>
</dbReference>
<dbReference type="AlphaFoldDB" id="A0A1E2SMA5"/>
<comment type="caution">
    <text evidence="2">The sequence shown here is derived from an EMBL/GenBank/DDBJ whole genome shotgun (WGS) entry which is preliminary data.</text>
</comment>
<feature type="transmembrane region" description="Helical" evidence="1">
    <location>
        <begin position="70"/>
        <end position="91"/>
    </location>
</feature>
<gene>
    <name evidence="2" type="ORF">ATY41_07040</name>
</gene>
<keyword evidence="1" id="KW-0472">Membrane</keyword>
<evidence type="ECO:0008006" key="4">
    <source>
        <dbReference type="Google" id="ProtNLM"/>
    </source>
</evidence>
<proteinExistence type="predicted"/>